<reference evidence="2" key="2">
    <citation type="journal article" date="2014" name="ISME J.">
        <title>Microbial stratification in low pH oxic and suboxic macroscopic growths along an acid mine drainage.</title>
        <authorList>
            <person name="Mendez-Garcia C."/>
            <person name="Mesa V."/>
            <person name="Sprenger R.R."/>
            <person name="Richter M."/>
            <person name="Diez M.S."/>
            <person name="Solano J."/>
            <person name="Bargiela R."/>
            <person name="Golyshina O.V."/>
            <person name="Manteca A."/>
            <person name="Ramos J.L."/>
            <person name="Gallego J.R."/>
            <person name="Llorente I."/>
            <person name="Martins Dos Santos V.A."/>
            <person name="Jensen O.N."/>
            <person name="Pelaez A.I."/>
            <person name="Sanchez J."/>
            <person name="Ferrer M."/>
        </authorList>
    </citation>
    <scope>NUCLEOTIDE SEQUENCE</scope>
</reference>
<dbReference type="PRINTS" id="PR01467">
    <property type="entry name" value="ARGREPRESSOR"/>
</dbReference>
<dbReference type="EMBL" id="AUZX01015672">
    <property type="protein sequence ID" value="EQD28372.1"/>
    <property type="molecule type" value="Genomic_DNA"/>
</dbReference>
<dbReference type="Gene3D" id="3.30.1360.40">
    <property type="match status" value="1"/>
</dbReference>
<dbReference type="AlphaFoldDB" id="T0Y959"/>
<accession>T0Y959</accession>
<dbReference type="PANTHER" id="PTHR34471:SF1">
    <property type="entry name" value="ARGININE REPRESSOR"/>
    <property type="match status" value="1"/>
</dbReference>
<comment type="caution">
    <text evidence="2">The sequence shown here is derived from an EMBL/GenBank/DDBJ whole genome shotgun (WGS) entry which is preliminary data.</text>
</comment>
<dbReference type="HAMAP" id="MF_00173">
    <property type="entry name" value="Arg_repressor"/>
    <property type="match status" value="1"/>
</dbReference>
<dbReference type="GO" id="GO:0003700">
    <property type="term" value="F:DNA-binding transcription factor activity"/>
    <property type="evidence" value="ECO:0007669"/>
    <property type="project" value="InterPro"/>
</dbReference>
<reference evidence="2" key="1">
    <citation type="submission" date="2013-08" db="EMBL/GenBank/DDBJ databases">
        <authorList>
            <person name="Mendez C."/>
            <person name="Richter M."/>
            <person name="Ferrer M."/>
            <person name="Sanchez J."/>
        </authorList>
    </citation>
    <scope>NUCLEOTIDE SEQUENCE</scope>
</reference>
<feature type="domain" description="Arginine repressor C-terminal" evidence="1">
    <location>
        <begin position="14"/>
        <end position="69"/>
    </location>
</feature>
<dbReference type="Pfam" id="PF02863">
    <property type="entry name" value="Arg_repressor_C"/>
    <property type="match status" value="1"/>
</dbReference>
<dbReference type="InterPro" id="IPR036251">
    <property type="entry name" value="Arg_repress_C_sf"/>
</dbReference>
<proteinExistence type="inferred from homology"/>
<protein>
    <submittedName>
        <fullName evidence="2">Arginine repressor</fullName>
    </submittedName>
</protein>
<evidence type="ECO:0000259" key="1">
    <source>
        <dbReference type="Pfam" id="PF02863"/>
    </source>
</evidence>
<dbReference type="GO" id="GO:0051259">
    <property type="term" value="P:protein complex oligomerization"/>
    <property type="evidence" value="ECO:0007669"/>
    <property type="project" value="InterPro"/>
</dbReference>
<dbReference type="PANTHER" id="PTHR34471">
    <property type="entry name" value="ARGININE REPRESSOR"/>
    <property type="match status" value="1"/>
</dbReference>
<dbReference type="GO" id="GO:0034618">
    <property type="term" value="F:arginine binding"/>
    <property type="evidence" value="ECO:0007669"/>
    <property type="project" value="InterPro"/>
</dbReference>
<dbReference type="InterPro" id="IPR001669">
    <property type="entry name" value="Arg_repress"/>
</dbReference>
<name>T0Y959_9ZZZZ</name>
<dbReference type="SUPFAM" id="SSF55252">
    <property type="entry name" value="C-terminal domain of arginine repressor"/>
    <property type="match status" value="1"/>
</dbReference>
<evidence type="ECO:0000313" key="2">
    <source>
        <dbReference type="EMBL" id="EQD28372.1"/>
    </source>
</evidence>
<sequence length="74" mass="7842">MLGQFVRGLRRAGASLTVLRTTTGAAQSVAVAIDRADWPEVAGTLSGDDTIFIATASPRAQDELVARLQALFRI</sequence>
<organism evidence="2">
    <name type="scientific">mine drainage metagenome</name>
    <dbReference type="NCBI Taxonomy" id="410659"/>
    <lineage>
        <taxon>unclassified sequences</taxon>
        <taxon>metagenomes</taxon>
        <taxon>ecological metagenomes</taxon>
    </lineage>
</organism>
<dbReference type="InterPro" id="IPR020899">
    <property type="entry name" value="Arg_repress_C"/>
</dbReference>
<gene>
    <name evidence="2" type="ORF">B1A_21204</name>
</gene>